<evidence type="ECO:0000313" key="7">
    <source>
        <dbReference type="EMBL" id="KAJ4839159.1"/>
    </source>
</evidence>
<feature type="transmembrane region" description="Helical" evidence="6">
    <location>
        <begin position="99"/>
        <end position="117"/>
    </location>
</feature>
<reference evidence="7" key="2">
    <citation type="journal article" date="2023" name="Plants (Basel)">
        <title>Annotation of the Turnera subulata (Passifloraceae) Draft Genome Reveals the S-Locus Evolved after the Divergence of Turneroideae from Passifloroideae in a Stepwise Manner.</title>
        <authorList>
            <person name="Henning P.M."/>
            <person name="Roalson E.H."/>
            <person name="Mir W."/>
            <person name="McCubbin A.G."/>
            <person name="Shore J.S."/>
        </authorList>
    </citation>
    <scope>NUCLEOTIDE SEQUENCE</scope>
    <source>
        <strain evidence="7">F60SS</strain>
    </source>
</reference>
<dbReference type="InterPro" id="IPR037185">
    <property type="entry name" value="EmrE-like"/>
</dbReference>
<feature type="compositionally biased region" description="Low complexity" evidence="5">
    <location>
        <begin position="585"/>
        <end position="598"/>
    </location>
</feature>
<protein>
    <recommendedName>
        <fullName evidence="9">EamA domain-containing protein</fullName>
    </recommendedName>
</protein>
<keyword evidence="4 6" id="KW-0472">Membrane</keyword>
<dbReference type="PANTHER" id="PTHR31218">
    <property type="entry name" value="WAT1-RELATED PROTEIN"/>
    <property type="match status" value="1"/>
</dbReference>
<dbReference type="EMBL" id="JAKUCV010003388">
    <property type="protein sequence ID" value="KAJ4839159.1"/>
    <property type="molecule type" value="Genomic_DNA"/>
</dbReference>
<feature type="transmembrane region" description="Helical" evidence="6">
    <location>
        <begin position="235"/>
        <end position="256"/>
    </location>
</feature>
<evidence type="ECO:0000256" key="1">
    <source>
        <dbReference type="ARBA" id="ARBA00004141"/>
    </source>
</evidence>
<keyword evidence="2 6" id="KW-0812">Transmembrane</keyword>
<feature type="transmembrane region" description="Helical" evidence="6">
    <location>
        <begin position="461"/>
        <end position="482"/>
    </location>
</feature>
<sequence length="612" mass="67433">MISLGCNRVQPGGHKHTIQGGYFQRDELLCLRLLFLRRFHSCSHHPSPLHSSQKQSSDSFIKVPSFLQNPTPWAYWIRALGDTLGFKGIDYCSPTLDSAISNLLPAFTFALAVIFSSSAQAKIIGSIVSVSGAMVLTLYKGPIVLSIQSGTQFISLQQISGSSQSLWMVGSLLITTEYLLCSVWYIIQTQVMKIYPAELVVVFFYYLCGTIILAPGLFGYSLTTFVQTWALRLKGPVYVATFKPLSIAIAAIMGFIFLGDALYLGSIIGAVIISIGFYTVLWGKAQEQETIEGGTLRNREMASKWCYRDAFPFTALVTMECINIKNTSTTELIYPLQNWSSRPHRKLISDHGIHRHQLQLAYSCFSHQQPHTSVYFHSCHHIPAKVIGTLVSITGAFIVTLYKGPPIAISSSPSLPSHHQSLHSPNQNWVLGGIFLTAEYILVPLWYIVQTQIMKEYPAELTVVFFYNLCVSIIAAIVALITEGTSSAWIVRPNIALASIFCSGLFGSCINNTVHTWALRLKGPVFVAMFKPLSIAIAVAMGVMFLGDALYLGSLIGATIISVGFYTVMWGKYKEEVKEDLGVGSRESSSSSSSSSESQKVPLLQSYKNEIV</sequence>
<feature type="transmembrane region" description="Helical" evidence="6">
    <location>
        <begin position="429"/>
        <end position="449"/>
    </location>
</feature>
<feature type="transmembrane region" description="Helical" evidence="6">
    <location>
        <begin position="494"/>
        <end position="514"/>
    </location>
</feature>
<evidence type="ECO:0008006" key="9">
    <source>
        <dbReference type="Google" id="ProtNLM"/>
    </source>
</evidence>
<dbReference type="SUPFAM" id="SSF103481">
    <property type="entry name" value="Multidrug resistance efflux transporter EmrE"/>
    <property type="match status" value="2"/>
</dbReference>
<name>A0A9Q0JF02_9ROSI</name>
<comment type="caution">
    <text evidence="7">The sequence shown here is derived from an EMBL/GenBank/DDBJ whole genome shotgun (WGS) entry which is preliminary data.</text>
</comment>
<feature type="transmembrane region" description="Helical" evidence="6">
    <location>
        <begin position="262"/>
        <end position="281"/>
    </location>
</feature>
<feature type="transmembrane region" description="Helical" evidence="6">
    <location>
        <begin position="199"/>
        <end position="223"/>
    </location>
</feature>
<evidence type="ECO:0000256" key="4">
    <source>
        <dbReference type="ARBA" id="ARBA00023136"/>
    </source>
</evidence>
<dbReference type="Proteomes" id="UP001141552">
    <property type="component" value="Unassembled WGS sequence"/>
</dbReference>
<feature type="transmembrane region" description="Helical" evidence="6">
    <location>
        <begin position="166"/>
        <end position="187"/>
    </location>
</feature>
<comment type="subcellular location">
    <subcellularLocation>
        <location evidence="1">Membrane</location>
        <topology evidence="1">Multi-pass membrane protein</topology>
    </subcellularLocation>
</comment>
<dbReference type="AlphaFoldDB" id="A0A9Q0JF02"/>
<keyword evidence="3 6" id="KW-1133">Transmembrane helix</keyword>
<evidence type="ECO:0000256" key="6">
    <source>
        <dbReference type="SAM" id="Phobius"/>
    </source>
</evidence>
<keyword evidence="8" id="KW-1185">Reference proteome</keyword>
<feature type="transmembrane region" description="Helical" evidence="6">
    <location>
        <begin position="123"/>
        <end position="145"/>
    </location>
</feature>
<dbReference type="InterPro" id="IPR030184">
    <property type="entry name" value="WAT1-related"/>
</dbReference>
<feature type="transmembrane region" description="Helical" evidence="6">
    <location>
        <begin position="386"/>
        <end position="409"/>
    </location>
</feature>
<dbReference type="GO" id="GO:0022857">
    <property type="term" value="F:transmembrane transporter activity"/>
    <property type="evidence" value="ECO:0007669"/>
    <property type="project" value="InterPro"/>
</dbReference>
<feature type="transmembrane region" description="Helical" evidence="6">
    <location>
        <begin position="526"/>
        <end position="545"/>
    </location>
</feature>
<organism evidence="7 8">
    <name type="scientific">Turnera subulata</name>
    <dbReference type="NCBI Taxonomy" id="218843"/>
    <lineage>
        <taxon>Eukaryota</taxon>
        <taxon>Viridiplantae</taxon>
        <taxon>Streptophyta</taxon>
        <taxon>Embryophyta</taxon>
        <taxon>Tracheophyta</taxon>
        <taxon>Spermatophyta</taxon>
        <taxon>Magnoliopsida</taxon>
        <taxon>eudicotyledons</taxon>
        <taxon>Gunneridae</taxon>
        <taxon>Pentapetalae</taxon>
        <taxon>rosids</taxon>
        <taxon>fabids</taxon>
        <taxon>Malpighiales</taxon>
        <taxon>Passifloraceae</taxon>
        <taxon>Turnera</taxon>
    </lineage>
</organism>
<evidence type="ECO:0000313" key="8">
    <source>
        <dbReference type="Proteomes" id="UP001141552"/>
    </source>
</evidence>
<evidence type="ECO:0000256" key="5">
    <source>
        <dbReference type="SAM" id="MobiDB-lite"/>
    </source>
</evidence>
<accession>A0A9Q0JF02</accession>
<evidence type="ECO:0000256" key="3">
    <source>
        <dbReference type="ARBA" id="ARBA00022989"/>
    </source>
</evidence>
<proteinExistence type="predicted"/>
<feature type="transmembrane region" description="Helical" evidence="6">
    <location>
        <begin position="551"/>
        <end position="569"/>
    </location>
</feature>
<gene>
    <name evidence="7" type="ORF">Tsubulata_028392</name>
</gene>
<dbReference type="OrthoDB" id="1728340at2759"/>
<feature type="region of interest" description="Disordered" evidence="5">
    <location>
        <begin position="582"/>
        <end position="612"/>
    </location>
</feature>
<evidence type="ECO:0000256" key="2">
    <source>
        <dbReference type="ARBA" id="ARBA00022692"/>
    </source>
</evidence>
<reference evidence="7" key="1">
    <citation type="submission" date="2022-02" db="EMBL/GenBank/DDBJ databases">
        <authorList>
            <person name="Henning P.M."/>
            <person name="McCubbin A.G."/>
            <person name="Shore J.S."/>
        </authorList>
    </citation>
    <scope>NUCLEOTIDE SEQUENCE</scope>
    <source>
        <strain evidence="7">F60SS</strain>
        <tissue evidence="7">Leaves</tissue>
    </source>
</reference>
<dbReference type="GO" id="GO:0016020">
    <property type="term" value="C:membrane"/>
    <property type="evidence" value="ECO:0007669"/>
    <property type="project" value="InterPro"/>
</dbReference>